<dbReference type="InterPro" id="IPR002110">
    <property type="entry name" value="Ankyrin_rpt"/>
</dbReference>
<dbReference type="OrthoDB" id="445395at2759"/>
<sequence>MGAIACATLAGDADTISIFSKAQAPSKPLKGLLEVGVPNGYTPIYLAVRYAWHCPAVLDGLLEAKADANAIDVPGIPVLALCVTVRDVVKLVEHRADVNKRSAYIKVPVLSLACNACAPLAVVAKLLELGADVSPPTVGGFGTAHPFAHLALTAAVNPHCLEVARLLVAERCDINQQCAAGGMWRLVEWVSRAYLWLESESMSGGAFSVRCRILASTFAEWTTTPLGFACLFGSEQMVCFLLEARADSELRNARGHTPFQLAQGWNVLKVIQEHEERQKQERAHRVNS</sequence>
<evidence type="ECO:0000313" key="4">
    <source>
        <dbReference type="EMBL" id="CAE7602263.1"/>
    </source>
</evidence>
<proteinExistence type="predicted"/>
<comment type="caution">
    <text evidence="4">The sequence shown here is derived from an EMBL/GenBank/DDBJ whole genome shotgun (WGS) entry which is preliminary data.</text>
</comment>
<keyword evidence="1" id="KW-0677">Repeat</keyword>
<dbReference type="PROSITE" id="PS50088">
    <property type="entry name" value="ANK_REPEAT"/>
    <property type="match status" value="1"/>
</dbReference>
<feature type="repeat" description="ANK" evidence="3">
    <location>
        <begin position="39"/>
        <end position="73"/>
    </location>
</feature>
<reference evidence="4" key="1">
    <citation type="submission" date="2021-02" db="EMBL/GenBank/DDBJ databases">
        <authorList>
            <person name="Dougan E. K."/>
            <person name="Rhodes N."/>
            <person name="Thang M."/>
            <person name="Chan C."/>
        </authorList>
    </citation>
    <scope>NUCLEOTIDE SEQUENCE</scope>
</reference>
<organism evidence="4 5">
    <name type="scientific">Symbiodinium pilosum</name>
    <name type="common">Dinoflagellate</name>
    <dbReference type="NCBI Taxonomy" id="2952"/>
    <lineage>
        <taxon>Eukaryota</taxon>
        <taxon>Sar</taxon>
        <taxon>Alveolata</taxon>
        <taxon>Dinophyceae</taxon>
        <taxon>Suessiales</taxon>
        <taxon>Symbiodiniaceae</taxon>
        <taxon>Symbiodinium</taxon>
    </lineage>
</organism>
<evidence type="ECO:0000256" key="2">
    <source>
        <dbReference type="ARBA" id="ARBA00023043"/>
    </source>
</evidence>
<dbReference type="PANTHER" id="PTHR24198">
    <property type="entry name" value="ANKYRIN REPEAT AND PROTEIN KINASE DOMAIN-CONTAINING PROTEIN"/>
    <property type="match status" value="1"/>
</dbReference>
<gene>
    <name evidence="4" type="primary">ANK2</name>
    <name evidence="4" type="ORF">SPIL2461_LOCUS15984</name>
</gene>
<dbReference type="Proteomes" id="UP000649617">
    <property type="component" value="Unassembled WGS sequence"/>
</dbReference>
<dbReference type="PANTHER" id="PTHR24198:SF165">
    <property type="entry name" value="ANKYRIN REPEAT-CONTAINING PROTEIN-RELATED"/>
    <property type="match status" value="1"/>
</dbReference>
<evidence type="ECO:0000256" key="1">
    <source>
        <dbReference type="ARBA" id="ARBA00022737"/>
    </source>
</evidence>
<dbReference type="Gene3D" id="1.25.40.20">
    <property type="entry name" value="Ankyrin repeat-containing domain"/>
    <property type="match status" value="1"/>
</dbReference>
<protein>
    <submittedName>
        <fullName evidence="4">ANK2 protein</fullName>
    </submittedName>
</protein>
<accession>A0A812UVW5</accession>
<keyword evidence="5" id="KW-1185">Reference proteome</keyword>
<name>A0A812UVW5_SYMPI</name>
<evidence type="ECO:0000313" key="5">
    <source>
        <dbReference type="Proteomes" id="UP000649617"/>
    </source>
</evidence>
<evidence type="ECO:0000256" key="3">
    <source>
        <dbReference type="PROSITE-ProRule" id="PRU00023"/>
    </source>
</evidence>
<dbReference type="EMBL" id="CAJNIZ010040380">
    <property type="protein sequence ID" value="CAE7602263.1"/>
    <property type="molecule type" value="Genomic_DNA"/>
</dbReference>
<dbReference type="InterPro" id="IPR036770">
    <property type="entry name" value="Ankyrin_rpt-contain_sf"/>
</dbReference>
<keyword evidence="2 3" id="KW-0040">ANK repeat</keyword>
<dbReference type="AlphaFoldDB" id="A0A812UVW5"/>
<dbReference type="SUPFAM" id="SSF48403">
    <property type="entry name" value="Ankyrin repeat"/>
    <property type="match status" value="1"/>
</dbReference>
<dbReference type="SMART" id="SM00248">
    <property type="entry name" value="ANK"/>
    <property type="match status" value="2"/>
</dbReference>